<feature type="compositionally biased region" description="Basic and acidic residues" evidence="1">
    <location>
        <begin position="38"/>
        <end position="58"/>
    </location>
</feature>
<dbReference type="AlphaFoldDB" id="A0A239L1R6"/>
<feature type="region of interest" description="Disordered" evidence="1">
    <location>
        <begin position="357"/>
        <end position="399"/>
    </location>
</feature>
<feature type="region of interest" description="Disordered" evidence="1">
    <location>
        <begin position="123"/>
        <end position="169"/>
    </location>
</feature>
<keyword evidence="2" id="KW-0472">Membrane</keyword>
<keyword evidence="2" id="KW-0812">Transmembrane</keyword>
<evidence type="ECO:0000256" key="2">
    <source>
        <dbReference type="SAM" id="Phobius"/>
    </source>
</evidence>
<keyword evidence="2" id="KW-1133">Transmembrane helix</keyword>
<evidence type="ECO:0000313" key="4">
    <source>
        <dbReference type="Proteomes" id="UP000198280"/>
    </source>
</evidence>
<protein>
    <submittedName>
        <fullName evidence="3">Uncharacterized protein</fullName>
    </submittedName>
</protein>
<dbReference type="Proteomes" id="UP000198280">
    <property type="component" value="Unassembled WGS sequence"/>
</dbReference>
<evidence type="ECO:0000256" key="1">
    <source>
        <dbReference type="SAM" id="MobiDB-lite"/>
    </source>
</evidence>
<feature type="compositionally biased region" description="Basic and acidic residues" evidence="1">
    <location>
        <begin position="376"/>
        <end position="385"/>
    </location>
</feature>
<name>A0A239L1R6_9ACTN</name>
<reference evidence="3 4" key="1">
    <citation type="submission" date="2017-06" db="EMBL/GenBank/DDBJ databases">
        <authorList>
            <person name="Kim H.J."/>
            <person name="Triplett B.A."/>
        </authorList>
    </citation>
    <scope>NUCLEOTIDE SEQUENCE [LARGE SCALE GENOMIC DNA]</scope>
    <source>
        <strain evidence="3 4">CGMCC 4.1858</strain>
    </source>
</reference>
<dbReference type="OrthoDB" id="3419910at2"/>
<evidence type="ECO:0000313" key="3">
    <source>
        <dbReference type="EMBL" id="SNT24506.1"/>
    </source>
</evidence>
<gene>
    <name evidence="3" type="ORF">SAMN05216252_11831</name>
</gene>
<sequence length="399" mass="43121">MTTSPPSPDDVPSIPDDVWDRFVQDSEAEIRASAPKEPSARARMVTERLRQQDEEAARRGKRRGRGNPPPARPEGWRTGPAVYGVEERGHRRGRWLGLIGVLAAVGVLLFALNPGWALDSMRGGDGGAAPDSTPLPIETAEPTSAPSKEPFPGTPTLQDPFAGSPAKQYADGAAGIVPPKAWPAGWMTSAQVTSALKNVKAYLVDTNLDPATLRGERPDAALGMLDPSQRETRTRFETAFREPTEKNDPLRLAVRFKPSEVALAGDVVKARGRMAFTKGKDRAVVVHADYTFVYPVVKAGSGSTEVARTIIRRILDVEFPDPSRYRVTPGKFAITRYDDDIANSACSVHDGWLHPQFASDASQGDDADRSGPTVDPYDRSRDLAAERSGPGDCGTVSRT</sequence>
<proteinExistence type="predicted"/>
<dbReference type="RefSeq" id="WP_089226737.1">
    <property type="nucleotide sequence ID" value="NZ_FZOF01000018.1"/>
</dbReference>
<feature type="region of interest" description="Disordered" evidence="1">
    <location>
        <begin position="29"/>
        <end position="80"/>
    </location>
</feature>
<organism evidence="3 4">
    <name type="scientific">Actinacidiphila glaucinigra</name>
    <dbReference type="NCBI Taxonomy" id="235986"/>
    <lineage>
        <taxon>Bacteria</taxon>
        <taxon>Bacillati</taxon>
        <taxon>Actinomycetota</taxon>
        <taxon>Actinomycetes</taxon>
        <taxon>Kitasatosporales</taxon>
        <taxon>Streptomycetaceae</taxon>
        <taxon>Actinacidiphila</taxon>
    </lineage>
</organism>
<dbReference type="EMBL" id="FZOF01000018">
    <property type="protein sequence ID" value="SNT24506.1"/>
    <property type="molecule type" value="Genomic_DNA"/>
</dbReference>
<accession>A0A239L1R6</accession>
<feature type="transmembrane region" description="Helical" evidence="2">
    <location>
        <begin position="95"/>
        <end position="112"/>
    </location>
</feature>
<keyword evidence="4" id="KW-1185">Reference proteome</keyword>